<dbReference type="InterPro" id="IPR007801">
    <property type="entry name" value="MbnB/TglH/ChrH"/>
</dbReference>
<evidence type="ECO:0008006" key="3">
    <source>
        <dbReference type="Google" id="ProtNLM"/>
    </source>
</evidence>
<protein>
    <recommendedName>
        <fullName evidence="3">Xylose isomerase-like TIM barrel domain-containing protein</fullName>
    </recommendedName>
</protein>
<accession>A0A0B5F567</accession>
<dbReference type="EMBL" id="CP010519">
    <property type="protein sequence ID" value="AJE86026.1"/>
    <property type="molecule type" value="Genomic_DNA"/>
</dbReference>
<dbReference type="KEGG" id="sals:SLNWT_5650"/>
<dbReference type="Pfam" id="PF05114">
    <property type="entry name" value="MbnB_TglH_ChrH"/>
    <property type="match status" value="1"/>
</dbReference>
<reference evidence="1 2" key="1">
    <citation type="submission" date="2015-01" db="EMBL/GenBank/DDBJ databases">
        <title>Enhanced salinomycin production by adjusting the supply of polyketide extender units in Streptomyce albus DSM 41398.</title>
        <authorList>
            <person name="Lu C."/>
        </authorList>
    </citation>
    <scope>NUCLEOTIDE SEQUENCE [LARGE SCALE GENOMIC DNA]</scope>
    <source>
        <strain evidence="2">ATCC 21838 / DSM 41398 / FERM P-419 / JCM 4703 / NBRC 107858</strain>
    </source>
</reference>
<proteinExistence type="predicted"/>
<sequence length="301" mass="33572">MTTTSEHPAPPHLKPPTIGAGFLYHCSPEFARLYGELVACGGRIDFVEYLATHFGSDVEYVAEVNAGLGNPPSTLHCYEYMIGSVDRPDAATVAKLQRMVEAANCQYIGEHVGMMGTTEQYSGTFLQPFGTDEQTETFIRNLREVKEQAGCALTIENQSQVYNRIGPRSICEQVRDIAVGADVGILLSLSNFIIAERFVPMDRERELSAIPLEYVWQVHLPLGNAAQLNDPDLGLDWRRAEQRWANETLVQLFKEPSFKPVSVVFEIEDAGTPSHATPEELRDALEWARELLGEDTKVEVR</sequence>
<dbReference type="Gene3D" id="3.20.20.150">
    <property type="entry name" value="Divalent-metal-dependent TIM barrel enzymes"/>
    <property type="match status" value="1"/>
</dbReference>
<dbReference type="AlphaFoldDB" id="A0A0B5F567"/>
<dbReference type="InterPro" id="IPR036237">
    <property type="entry name" value="Xyl_isomerase-like_sf"/>
</dbReference>
<name>A0A0B5F567_STRA4</name>
<gene>
    <name evidence="1" type="ORF">SLNWT_5650</name>
</gene>
<organism evidence="1 2">
    <name type="scientific">Streptomyces albus (strain ATCC 21838 / DSM 41398 / FERM P-419 / JCM 4703 / NBRC 107858)</name>
    <dbReference type="NCBI Taxonomy" id="1081613"/>
    <lineage>
        <taxon>Bacteria</taxon>
        <taxon>Bacillati</taxon>
        <taxon>Actinomycetota</taxon>
        <taxon>Actinomycetes</taxon>
        <taxon>Kitasatosporales</taxon>
        <taxon>Streptomycetaceae</taxon>
        <taxon>Streptomyces</taxon>
    </lineage>
</organism>
<keyword evidence="2" id="KW-1185">Reference proteome</keyword>
<dbReference type="Proteomes" id="UP000031523">
    <property type="component" value="Chromosome"/>
</dbReference>
<evidence type="ECO:0000313" key="1">
    <source>
        <dbReference type="EMBL" id="AJE86026.1"/>
    </source>
</evidence>
<evidence type="ECO:0000313" key="2">
    <source>
        <dbReference type="Proteomes" id="UP000031523"/>
    </source>
</evidence>
<dbReference type="SUPFAM" id="SSF51658">
    <property type="entry name" value="Xylose isomerase-like"/>
    <property type="match status" value="1"/>
</dbReference>